<dbReference type="PANTHER" id="PTHR47755">
    <property type="entry name" value="CELL DIVISION PROTEIN FTSX"/>
    <property type="match status" value="1"/>
</dbReference>
<evidence type="ECO:0000259" key="13">
    <source>
        <dbReference type="Pfam" id="PF18075"/>
    </source>
</evidence>
<feature type="transmembrane region" description="Helical" evidence="11">
    <location>
        <begin position="226"/>
        <end position="248"/>
    </location>
</feature>
<dbReference type="Proteomes" id="UP001164718">
    <property type="component" value="Chromosome"/>
</dbReference>
<accession>A0A9E8LUY9</accession>
<name>A0A9E8LUY9_9BACI</name>
<keyword evidence="4 10" id="KW-1003">Cell membrane</keyword>
<evidence type="ECO:0000313" key="15">
    <source>
        <dbReference type="Proteomes" id="UP001164718"/>
    </source>
</evidence>
<evidence type="ECO:0000256" key="3">
    <source>
        <dbReference type="ARBA" id="ARBA00021907"/>
    </source>
</evidence>
<evidence type="ECO:0000256" key="6">
    <source>
        <dbReference type="ARBA" id="ARBA00022692"/>
    </source>
</evidence>
<evidence type="ECO:0000256" key="9">
    <source>
        <dbReference type="ARBA" id="ARBA00023306"/>
    </source>
</evidence>
<feature type="domain" description="FtsX extracellular" evidence="13">
    <location>
        <begin position="59"/>
        <end position="153"/>
    </location>
</feature>
<keyword evidence="5 10" id="KW-0132">Cell division</keyword>
<keyword evidence="7 11" id="KW-1133">Transmembrane helix</keyword>
<feature type="transmembrane region" description="Helical" evidence="11">
    <location>
        <begin position="268"/>
        <end position="292"/>
    </location>
</feature>
<reference evidence="14" key="1">
    <citation type="submission" date="2022-09" db="EMBL/GenBank/DDBJ databases">
        <title>Complete Genomes of Fervidibacillus albus and Fervidibacillus halotolerans isolated from tidal flat sediments.</title>
        <authorList>
            <person name="Kwon K.K."/>
            <person name="Yang S.-H."/>
            <person name="Park M.J."/>
            <person name="Oh H.-M."/>
        </authorList>
    </citation>
    <scope>NUCLEOTIDE SEQUENCE</scope>
    <source>
        <strain evidence="14">MEBiC13591</strain>
    </source>
</reference>
<comment type="subcellular location">
    <subcellularLocation>
        <location evidence="1">Cell membrane</location>
        <topology evidence="1">Multi-pass membrane protein</topology>
    </subcellularLocation>
</comment>
<dbReference type="AlphaFoldDB" id="A0A9E8LUY9"/>
<dbReference type="InterPro" id="IPR058204">
    <property type="entry name" value="FtsX_firmicutes-type"/>
</dbReference>
<evidence type="ECO:0000256" key="5">
    <source>
        <dbReference type="ARBA" id="ARBA00022618"/>
    </source>
</evidence>
<dbReference type="InterPro" id="IPR003838">
    <property type="entry name" value="ABC3_permease_C"/>
</dbReference>
<keyword evidence="15" id="KW-1185">Reference proteome</keyword>
<keyword evidence="6 11" id="KW-0812">Transmembrane</keyword>
<evidence type="ECO:0000256" key="4">
    <source>
        <dbReference type="ARBA" id="ARBA00022475"/>
    </source>
</evidence>
<evidence type="ECO:0000256" key="11">
    <source>
        <dbReference type="SAM" id="Phobius"/>
    </source>
</evidence>
<dbReference type="GO" id="GO:0005886">
    <property type="term" value="C:plasma membrane"/>
    <property type="evidence" value="ECO:0007669"/>
    <property type="project" value="UniProtKB-SubCell"/>
</dbReference>
<dbReference type="InterPro" id="IPR040690">
    <property type="entry name" value="FtsX_ECD"/>
</dbReference>
<dbReference type="RefSeq" id="WP_275417599.1">
    <property type="nucleotide sequence ID" value="NZ_CP106878.1"/>
</dbReference>
<organism evidence="14 15">
    <name type="scientific">Fervidibacillus albus</name>
    <dbReference type="NCBI Taxonomy" id="2980026"/>
    <lineage>
        <taxon>Bacteria</taxon>
        <taxon>Bacillati</taxon>
        <taxon>Bacillota</taxon>
        <taxon>Bacilli</taxon>
        <taxon>Bacillales</taxon>
        <taxon>Bacillaceae</taxon>
        <taxon>Fervidibacillus</taxon>
    </lineage>
</organism>
<evidence type="ECO:0000259" key="12">
    <source>
        <dbReference type="Pfam" id="PF02687"/>
    </source>
</evidence>
<proteinExistence type="inferred from homology"/>
<evidence type="ECO:0000256" key="8">
    <source>
        <dbReference type="ARBA" id="ARBA00023136"/>
    </source>
</evidence>
<dbReference type="Pfam" id="PF02687">
    <property type="entry name" value="FtsX"/>
    <property type="match status" value="1"/>
</dbReference>
<dbReference type="EMBL" id="CP106878">
    <property type="protein sequence ID" value="WAA09815.1"/>
    <property type="molecule type" value="Genomic_DNA"/>
</dbReference>
<comment type="similarity">
    <text evidence="2 10">Belongs to the ABC-4 integral membrane protein family. FtsX subfamily.</text>
</comment>
<dbReference type="PANTHER" id="PTHR47755:SF1">
    <property type="entry name" value="CELL DIVISION PROTEIN FTSX"/>
    <property type="match status" value="1"/>
</dbReference>
<feature type="domain" description="ABC3 transporter permease C-terminal" evidence="12">
    <location>
        <begin position="177"/>
        <end position="297"/>
    </location>
</feature>
<dbReference type="NCBIfam" id="NF038347">
    <property type="entry name" value="FtsX_Gpos"/>
    <property type="match status" value="1"/>
</dbReference>
<dbReference type="GO" id="GO:0051301">
    <property type="term" value="P:cell division"/>
    <property type="evidence" value="ECO:0007669"/>
    <property type="project" value="UniProtKB-KW"/>
</dbReference>
<evidence type="ECO:0000256" key="1">
    <source>
        <dbReference type="ARBA" id="ARBA00004651"/>
    </source>
</evidence>
<evidence type="ECO:0000256" key="10">
    <source>
        <dbReference type="PIRNR" id="PIRNR003097"/>
    </source>
</evidence>
<dbReference type="Gene3D" id="3.30.70.3040">
    <property type="match status" value="1"/>
</dbReference>
<evidence type="ECO:0000313" key="14">
    <source>
        <dbReference type="EMBL" id="WAA09815.1"/>
    </source>
</evidence>
<keyword evidence="9 10" id="KW-0131">Cell cycle</keyword>
<dbReference type="Pfam" id="PF18075">
    <property type="entry name" value="FtsX_ECD"/>
    <property type="match status" value="1"/>
</dbReference>
<feature type="transmembrane region" description="Helical" evidence="11">
    <location>
        <begin position="173"/>
        <end position="193"/>
    </location>
</feature>
<protein>
    <recommendedName>
        <fullName evidence="3 10">Cell division protein FtsX</fullName>
    </recommendedName>
</protein>
<dbReference type="KEGG" id="faf:OE104_00070"/>
<dbReference type="PIRSF" id="PIRSF003097">
    <property type="entry name" value="FtsX"/>
    <property type="match status" value="1"/>
</dbReference>
<dbReference type="InterPro" id="IPR004513">
    <property type="entry name" value="FtsX"/>
</dbReference>
<feature type="transmembrane region" description="Helical" evidence="11">
    <location>
        <begin position="21"/>
        <end position="45"/>
    </location>
</feature>
<keyword evidence="8 10" id="KW-0472">Membrane</keyword>
<comment type="function">
    <text evidence="10">Part of the ABC transporter FtsEX involved in asymmetric cellular division facilitating the initiation of sporulation.</text>
</comment>
<sequence length="298" mass="33636">MKIRTLGRHIKESGKSIARNGWMTFASISAVTVTLLLVGVFYVILMNLNEVATSIEKDVSIKVLVDTTADETEREELLNNIKTILKIDSIVYSSKDEELDELITSFGEEGELFKELYEERNPLNDAFIIKTKDPLDTMEVAQQIETFDYVYKVNYGKGEVEKLFDVIDTSRNVGLALIIGLLFTAIFLISNTIKITINSRRREIEIMRLVGATNGFIRWPFFLEGLWLGILGSVIPITLIVLLYKEIYSYIQPKLEGNFIQILEFTPFIYEVSGLILGLGCAIGALGSLLSVRKFLKV</sequence>
<evidence type="ECO:0000256" key="2">
    <source>
        <dbReference type="ARBA" id="ARBA00007379"/>
    </source>
</evidence>
<gene>
    <name evidence="14" type="primary">ftsX</name>
    <name evidence="14" type="ORF">OE104_00070</name>
</gene>
<evidence type="ECO:0000256" key="7">
    <source>
        <dbReference type="ARBA" id="ARBA00022989"/>
    </source>
</evidence>